<sequence>MATVRGWFGNLNGGRRSHALSAVQRRRRRVALVAVLIGALAGLIELPLPLEDAYRTARAELRARNAPDDIVVIAIDDATMDELGWQPPTRSHDAVLLTRLFEKGTSRVLFDRAYASPAQPDEDRAFVEALRRFKGRVWLGAMPKTDNGLNQHDGLMPTPALRSEALLASMMGQAAPFGLAVRFPTSSKIDGQDIPSISAVLASYSGEEIWYRPDWAFEVKTIPTLSYADVIFDRVPASALSGKKVVVAPTHLNSPDLHRLPMGDQMPGVYFHVLGAHTLKDGAPLELSWYPALLFALAIIIAQTRKAHPSRRLTWTAVAILSLAPLALDRLGVYFEIFPAMIAMGIAARGLKRVALGKYEDATSLLKLEATAGDGTAPQSDVYALRLLTLPNRKQGDAAHGAAQFMEKVARLVAQADPSLSIDTEFAVEGDTLVWCAPALSRSEIGEHGEGLLAIVRHTLGKDRQGTKLGAVLGVDVNHEMDLRRRISHAMLACEQCSYLRNDLCISDEAHVSEIERHQKLLADLESAIEDEKIELGYQPKIDLPSGRIVGAEALLRWHHPELGPIAAQEAVKLAEDHDLIDELTLYVVDRAMSDLGDILGSHPEFRVSINFCSRTLTRGDITEDVALILSKHDVPARNIIIEITESVLLDFESTRRTIADLVALGAQVSIDDFGTGYSNLEYIRQLPSAELKIDRRFVSSVGSSEDGDELVRGTIELAHSMSKSVVAEGVEKKETADRLRALGCDMAQGYYFSQAIPAKALAKLLKDARMAA</sequence>
<evidence type="ECO:0000256" key="1">
    <source>
        <dbReference type="SAM" id="Phobius"/>
    </source>
</evidence>
<dbReference type="Pfam" id="PF05226">
    <property type="entry name" value="CHASE2"/>
    <property type="match status" value="1"/>
</dbReference>
<evidence type="ECO:0000259" key="2">
    <source>
        <dbReference type="PROSITE" id="PS50883"/>
    </source>
</evidence>
<accession>A0A074MV78</accession>
<dbReference type="RefSeq" id="WP_051697719.1">
    <property type="nucleotide sequence ID" value="NZ_JMIX01000004.1"/>
</dbReference>
<proteinExistence type="predicted"/>
<keyword evidence="1" id="KW-1133">Transmembrane helix</keyword>
<name>A0A074MV78_9SPHN</name>
<reference evidence="3 4" key="1">
    <citation type="submission" date="2014-04" db="EMBL/GenBank/DDBJ databases">
        <title>A comprehensive comparison of genomes of Erythrobacter spp. Strains.</title>
        <authorList>
            <person name="Zheng Q."/>
        </authorList>
    </citation>
    <scope>NUCLEOTIDE SEQUENCE [LARGE SCALE GENOMIC DNA]</scope>
    <source>
        <strain evidence="3 4">DSM 8509</strain>
    </source>
</reference>
<dbReference type="InterPro" id="IPR007890">
    <property type="entry name" value="CHASE2"/>
</dbReference>
<dbReference type="PANTHER" id="PTHR33121">
    <property type="entry name" value="CYCLIC DI-GMP PHOSPHODIESTERASE PDEF"/>
    <property type="match status" value="1"/>
</dbReference>
<dbReference type="Gene3D" id="3.20.20.450">
    <property type="entry name" value="EAL domain"/>
    <property type="match status" value="1"/>
</dbReference>
<dbReference type="Proteomes" id="UP000027866">
    <property type="component" value="Unassembled WGS sequence"/>
</dbReference>
<keyword evidence="1" id="KW-0812">Transmembrane</keyword>
<dbReference type="Pfam" id="PF00563">
    <property type="entry name" value="EAL"/>
    <property type="match status" value="1"/>
</dbReference>
<feature type="domain" description="EAL" evidence="2">
    <location>
        <begin position="518"/>
        <end position="770"/>
    </location>
</feature>
<evidence type="ECO:0000313" key="4">
    <source>
        <dbReference type="Proteomes" id="UP000027866"/>
    </source>
</evidence>
<dbReference type="EMBL" id="JMIX01000004">
    <property type="protein sequence ID" value="KEO96670.1"/>
    <property type="molecule type" value="Genomic_DNA"/>
</dbReference>
<dbReference type="InterPro" id="IPR035919">
    <property type="entry name" value="EAL_sf"/>
</dbReference>
<comment type="caution">
    <text evidence="3">The sequence shown here is derived from an EMBL/GenBank/DDBJ whole genome shotgun (WGS) entry which is preliminary data.</text>
</comment>
<dbReference type="SMART" id="SM01080">
    <property type="entry name" value="CHASE2"/>
    <property type="match status" value="1"/>
</dbReference>
<protein>
    <recommendedName>
        <fullName evidence="2">EAL domain-containing protein</fullName>
    </recommendedName>
</protein>
<dbReference type="GO" id="GO:0071111">
    <property type="term" value="F:cyclic-guanylate-specific phosphodiesterase activity"/>
    <property type="evidence" value="ECO:0007669"/>
    <property type="project" value="InterPro"/>
</dbReference>
<dbReference type="AlphaFoldDB" id="A0A074MV78"/>
<keyword evidence="4" id="KW-1185">Reference proteome</keyword>
<dbReference type="InterPro" id="IPR050706">
    <property type="entry name" value="Cyclic-di-GMP_PDE-like"/>
</dbReference>
<dbReference type="SMART" id="SM00052">
    <property type="entry name" value="EAL"/>
    <property type="match status" value="1"/>
</dbReference>
<keyword evidence="1" id="KW-0472">Membrane</keyword>
<dbReference type="InterPro" id="IPR001633">
    <property type="entry name" value="EAL_dom"/>
</dbReference>
<gene>
    <name evidence="3" type="ORF">EH32_08285</name>
</gene>
<feature type="transmembrane region" description="Helical" evidence="1">
    <location>
        <begin position="30"/>
        <end position="50"/>
    </location>
</feature>
<dbReference type="PANTHER" id="PTHR33121:SF79">
    <property type="entry name" value="CYCLIC DI-GMP PHOSPHODIESTERASE PDED-RELATED"/>
    <property type="match status" value="1"/>
</dbReference>
<dbReference type="SUPFAM" id="SSF141868">
    <property type="entry name" value="EAL domain-like"/>
    <property type="match status" value="1"/>
</dbReference>
<evidence type="ECO:0000313" key="3">
    <source>
        <dbReference type="EMBL" id="KEO96670.1"/>
    </source>
</evidence>
<dbReference type="PROSITE" id="PS50883">
    <property type="entry name" value="EAL"/>
    <property type="match status" value="1"/>
</dbReference>
<organism evidence="3 4">
    <name type="scientific">Erythrobacter litoralis</name>
    <dbReference type="NCBI Taxonomy" id="39960"/>
    <lineage>
        <taxon>Bacteria</taxon>
        <taxon>Pseudomonadati</taxon>
        <taxon>Pseudomonadota</taxon>
        <taxon>Alphaproteobacteria</taxon>
        <taxon>Sphingomonadales</taxon>
        <taxon>Erythrobacteraceae</taxon>
        <taxon>Erythrobacter/Porphyrobacter group</taxon>
        <taxon>Erythrobacter</taxon>
    </lineage>
</organism>
<dbReference type="CDD" id="cd01948">
    <property type="entry name" value="EAL"/>
    <property type="match status" value="1"/>
</dbReference>